<sequence>MSEPPPPERSIEDPAGAWPMDKNLTELSGLQPLFISSERSFGILHNTYFVKLVPGRSSLVAHKLRMMLLAEDCSVIPLGRVFDRGTICGFITLREKTITESAGQFGTQTICPQLTRQERLELIAETCLLVSYTHSKGLIHGDIKPSNILRCSDGSLRFCDFAEATKKGSSMLPRGFTPQYAAPALLSGNPRPLTVAEDLYSLGITIWEIYTGQIPFAGVNEDTLEDLIRSGGQPDMSLIDDANILALITTSLEATDKQLDPCSGHYVSDVGSVQDTKEGAHVRPQAA</sequence>
<dbReference type="PROSITE" id="PS50011">
    <property type="entry name" value="PROTEIN_KINASE_DOM"/>
    <property type="match status" value="1"/>
</dbReference>
<evidence type="ECO:0000313" key="3">
    <source>
        <dbReference type="Proteomes" id="UP000602905"/>
    </source>
</evidence>
<dbReference type="GO" id="GO:0005524">
    <property type="term" value="F:ATP binding"/>
    <property type="evidence" value="ECO:0007669"/>
    <property type="project" value="InterPro"/>
</dbReference>
<reference evidence="2" key="1">
    <citation type="submission" date="2020-09" db="EMBL/GenBank/DDBJ databases">
        <title>Comparative genome analyses of four rice-infecting Rhizoctonia solani isolates reveal extensive enrichment of homogalacturonan modification genes.</title>
        <authorList>
            <person name="Lee D.-Y."/>
            <person name="Jeon J."/>
            <person name="Kim K.-T."/>
            <person name="Cheong K."/>
            <person name="Song H."/>
            <person name="Choi G."/>
            <person name="Ko J."/>
            <person name="Opiyo S.O."/>
            <person name="Zuo S."/>
            <person name="Madhav S."/>
            <person name="Lee Y.-H."/>
            <person name="Wang G.-L."/>
        </authorList>
    </citation>
    <scope>NUCLEOTIDE SEQUENCE</scope>
    <source>
        <strain evidence="2">AG1-IA WGL</strain>
    </source>
</reference>
<dbReference type="Pfam" id="PF00069">
    <property type="entry name" value="Pkinase"/>
    <property type="match status" value="1"/>
</dbReference>
<dbReference type="SMART" id="SM00220">
    <property type="entry name" value="S_TKc"/>
    <property type="match status" value="1"/>
</dbReference>
<comment type="caution">
    <text evidence="2">The sequence shown here is derived from an EMBL/GenBank/DDBJ whole genome shotgun (WGS) entry which is preliminary data.</text>
</comment>
<dbReference type="PANTHER" id="PTHR24359:SF1">
    <property type="entry name" value="INHIBITOR OF NUCLEAR FACTOR KAPPA-B KINASE EPSILON SUBUNIT HOMOLOG 1-RELATED"/>
    <property type="match status" value="1"/>
</dbReference>
<dbReference type="Gene3D" id="1.10.510.10">
    <property type="entry name" value="Transferase(Phosphotransferase) domain 1"/>
    <property type="match status" value="1"/>
</dbReference>
<dbReference type="InterPro" id="IPR000719">
    <property type="entry name" value="Prot_kinase_dom"/>
</dbReference>
<dbReference type="OrthoDB" id="1668230at2759"/>
<dbReference type="EMBL" id="JACYCD010000249">
    <property type="protein sequence ID" value="KAF8698595.1"/>
    <property type="molecule type" value="Genomic_DNA"/>
</dbReference>
<dbReference type="SUPFAM" id="SSF56112">
    <property type="entry name" value="Protein kinase-like (PK-like)"/>
    <property type="match status" value="1"/>
</dbReference>
<dbReference type="AlphaFoldDB" id="A0A8H7HNA6"/>
<dbReference type="GO" id="GO:0004674">
    <property type="term" value="F:protein serine/threonine kinase activity"/>
    <property type="evidence" value="ECO:0007669"/>
    <property type="project" value="TreeGrafter"/>
</dbReference>
<protein>
    <submittedName>
        <fullName evidence="2">Protein kinase domain</fullName>
    </submittedName>
</protein>
<keyword evidence="2" id="KW-0418">Kinase</keyword>
<feature type="domain" description="Protein kinase" evidence="1">
    <location>
        <begin position="1"/>
        <end position="287"/>
    </location>
</feature>
<dbReference type="Proteomes" id="UP000602905">
    <property type="component" value="Unassembled WGS sequence"/>
</dbReference>
<keyword evidence="2" id="KW-0808">Transferase</keyword>
<feature type="non-terminal residue" evidence="2">
    <location>
        <position position="1"/>
    </location>
</feature>
<accession>A0A8H7HNA6</accession>
<evidence type="ECO:0000313" key="2">
    <source>
        <dbReference type="EMBL" id="KAF8698595.1"/>
    </source>
</evidence>
<organism evidence="2 3">
    <name type="scientific">Rhizoctonia solani</name>
    <dbReference type="NCBI Taxonomy" id="456999"/>
    <lineage>
        <taxon>Eukaryota</taxon>
        <taxon>Fungi</taxon>
        <taxon>Dikarya</taxon>
        <taxon>Basidiomycota</taxon>
        <taxon>Agaricomycotina</taxon>
        <taxon>Agaricomycetes</taxon>
        <taxon>Cantharellales</taxon>
        <taxon>Ceratobasidiaceae</taxon>
        <taxon>Rhizoctonia</taxon>
    </lineage>
</organism>
<gene>
    <name evidence="2" type="ORF">RHS03_07535</name>
</gene>
<dbReference type="InterPro" id="IPR011009">
    <property type="entry name" value="Kinase-like_dom_sf"/>
</dbReference>
<dbReference type="PANTHER" id="PTHR24359">
    <property type="entry name" value="SERINE/THREONINE-PROTEIN KINASE SBK1"/>
    <property type="match status" value="1"/>
</dbReference>
<name>A0A8H7HNA6_9AGAM</name>
<proteinExistence type="predicted"/>
<evidence type="ECO:0000259" key="1">
    <source>
        <dbReference type="PROSITE" id="PS50011"/>
    </source>
</evidence>